<reference evidence="2" key="1">
    <citation type="submission" date="2013-07" db="EMBL/GenBank/DDBJ databases">
        <title>Sub-species coevolution in mutualistic symbiosis.</title>
        <authorList>
            <person name="Murfin K."/>
            <person name="Klassen J."/>
            <person name="Lee M."/>
            <person name="Forst S."/>
            <person name="Stock P."/>
            <person name="Goodrich-Blair H."/>
        </authorList>
    </citation>
    <scope>NUCLEOTIDE SEQUENCE [LARGE SCALE GENOMIC DNA]</scope>
    <source>
        <strain evidence="2">Intermedium</strain>
    </source>
</reference>
<evidence type="ECO:0000313" key="3">
    <source>
        <dbReference type="Proteomes" id="UP000028480"/>
    </source>
</evidence>
<keyword evidence="1" id="KW-0812">Transmembrane</keyword>
<feature type="transmembrane region" description="Helical" evidence="1">
    <location>
        <begin position="20"/>
        <end position="41"/>
    </location>
</feature>
<protein>
    <submittedName>
        <fullName evidence="2">Uncharacterized protein</fullName>
    </submittedName>
</protein>
<dbReference type="Proteomes" id="UP000028480">
    <property type="component" value="Unassembled WGS sequence"/>
</dbReference>
<keyword evidence="1" id="KW-1133">Transmembrane helix</keyword>
<dbReference type="EMBL" id="CBTB010000247">
    <property type="protein sequence ID" value="CDH34674.1"/>
    <property type="molecule type" value="Genomic_DNA"/>
</dbReference>
<gene>
    <name evidence="2" type="ORF">XBI1_400044</name>
</gene>
<sequence>MNLINLCNLKLKSELDVFDFILHLIIWLLIIMITLSLGALYKKILNPMI</sequence>
<evidence type="ECO:0000313" key="2">
    <source>
        <dbReference type="EMBL" id="CDH34674.1"/>
    </source>
</evidence>
<evidence type="ECO:0000256" key="1">
    <source>
        <dbReference type="SAM" id="Phobius"/>
    </source>
</evidence>
<accession>A0A077QMC2</accession>
<proteinExistence type="predicted"/>
<comment type="caution">
    <text evidence="2">The sequence shown here is derived from an EMBL/GenBank/DDBJ whole genome shotgun (WGS) entry which is preliminary data.</text>
</comment>
<keyword evidence="1" id="KW-0472">Membrane</keyword>
<dbReference type="AlphaFoldDB" id="A0A077QMC2"/>
<organism evidence="2 3">
    <name type="scientific">Xenorhabdus bovienii str. Intermedium</name>
    <dbReference type="NCBI Taxonomy" id="1379677"/>
    <lineage>
        <taxon>Bacteria</taxon>
        <taxon>Pseudomonadati</taxon>
        <taxon>Pseudomonadota</taxon>
        <taxon>Gammaproteobacteria</taxon>
        <taxon>Enterobacterales</taxon>
        <taxon>Morganellaceae</taxon>
        <taxon>Xenorhabdus</taxon>
    </lineage>
</organism>
<name>A0A077QMC2_XENBV</name>
<dbReference type="HOGENOM" id="CLU_3142286_0_0_6"/>